<dbReference type="PANTHER" id="PTHR33507">
    <property type="entry name" value="INNER MEMBRANE PROTEIN YBBJ"/>
    <property type="match status" value="1"/>
</dbReference>
<keyword evidence="4 5" id="KW-0472">Membrane</keyword>
<dbReference type="OrthoDB" id="9806253at2"/>
<dbReference type="InterPro" id="IPR012340">
    <property type="entry name" value="NA-bd_OB-fold"/>
</dbReference>
<feature type="transmembrane region" description="Helical" evidence="5">
    <location>
        <begin position="6"/>
        <end position="25"/>
    </location>
</feature>
<feature type="domain" description="NfeD-like C-terminal" evidence="6">
    <location>
        <begin position="112"/>
        <end position="143"/>
    </location>
</feature>
<evidence type="ECO:0000256" key="1">
    <source>
        <dbReference type="ARBA" id="ARBA00004141"/>
    </source>
</evidence>
<keyword evidence="2 5" id="KW-0812">Transmembrane</keyword>
<dbReference type="RefSeq" id="WP_013537089.1">
    <property type="nucleotide sequence ID" value="NC_014926.1"/>
</dbReference>
<reference evidence="7" key="1">
    <citation type="submission" date="2011-01" db="EMBL/GenBank/DDBJ databases">
        <title>Complete sequence of chromosome of Thermovibrio ammonificans HB-1.</title>
        <authorList>
            <consortium name="US DOE Joint Genome Institute"/>
            <person name="Lucas S."/>
            <person name="Copeland A."/>
            <person name="Lapidus A."/>
            <person name="Cheng J.-F."/>
            <person name="Goodwin L."/>
            <person name="Pitluck S."/>
            <person name="Davenport K."/>
            <person name="Detter J.C."/>
            <person name="Han C."/>
            <person name="Tapia R."/>
            <person name="Land M."/>
            <person name="Hauser L."/>
            <person name="Kyrpides N."/>
            <person name="Ivanova N."/>
            <person name="Ovchinnikova G."/>
            <person name="Vetriani C."/>
            <person name="Woyke T."/>
        </authorList>
    </citation>
    <scope>NUCLEOTIDE SEQUENCE [LARGE SCALE GENOMIC DNA]</scope>
    <source>
        <strain evidence="7">HB-1</strain>
    </source>
</reference>
<dbReference type="EMBL" id="CP002444">
    <property type="protein sequence ID" value="ADU96303.1"/>
    <property type="molecule type" value="Genomic_DNA"/>
</dbReference>
<feature type="transmembrane region" description="Helical" evidence="5">
    <location>
        <begin position="54"/>
        <end position="72"/>
    </location>
</feature>
<evidence type="ECO:0000313" key="8">
    <source>
        <dbReference type="Proteomes" id="UP000006362"/>
    </source>
</evidence>
<dbReference type="AlphaFoldDB" id="E8T4G8"/>
<feature type="transmembrane region" description="Helical" evidence="5">
    <location>
        <begin position="30"/>
        <end position="48"/>
    </location>
</feature>
<dbReference type="Gene3D" id="2.40.50.140">
    <property type="entry name" value="Nucleic acid-binding proteins"/>
    <property type="match status" value="1"/>
</dbReference>
<dbReference type="InterPro" id="IPR052165">
    <property type="entry name" value="Membrane_assoc_protease"/>
</dbReference>
<keyword evidence="8" id="KW-1185">Reference proteome</keyword>
<evidence type="ECO:0000256" key="5">
    <source>
        <dbReference type="SAM" id="Phobius"/>
    </source>
</evidence>
<sequence>MVTADILPFLLVTVGFLLLVVEFFLWSFVVFPIGFAFIALGFALLFHLSRWAALALFFGVASAGYTLSFIYLKRLKGKENLLEELRTQQGVVISRVDEFTYLVRFPLGAGGEEVWNAYCERELKYGDRVRVVGLKGNKLLVEKEEDA</sequence>
<dbReference type="STRING" id="648996.Theam_0330"/>
<dbReference type="KEGG" id="tam:Theam_0330"/>
<dbReference type="SUPFAM" id="SSF141322">
    <property type="entry name" value="NfeD domain-like"/>
    <property type="match status" value="1"/>
</dbReference>
<organism evidence="7 8">
    <name type="scientific">Thermovibrio ammonificans (strain DSM 15698 / JCM 12110 / HB-1)</name>
    <dbReference type="NCBI Taxonomy" id="648996"/>
    <lineage>
        <taxon>Bacteria</taxon>
        <taxon>Pseudomonadati</taxon>
        <taxon>Aquificota</taxon>
        <taxon>Aquificia</taxon>
        <taxon>Desulfurobacteriales</taxon>
        <taxon>Desulfurobacteriaceae</taxon>
        <taxon>Thermovibrio</taxon>
    </lineage>
</organism>
<dbReference type="Proteomes" id="UP000006362">
    <property type="component" value="Chromosome"/>
</dbReference>
<evidence type="ECO:0000256" key="2">
    <source>
        <dbReference type="ARBA" id="ARBA00022692"/>
    </source>
</evidence>
<dbReference type="GO" id="GO:0016020">
    <property type="term" value="C:membrane"/>
    <property type="evidence" value="ECO:0007669"/>
    <property type="project" value="UniProtKB-SubCell"/>
</dbReference>
<comment type="subcellular location">
    <subcellularLocation>
        <location evidence="1">Membrane</location>
        <topology evidence="1">Multi-pass membrane protein</topology>
    </subcellularLocation>
</comment>
<name>E8T4G8_THEA1</name>
<evidence type="ECO:0000256" key="3">
    <source>
        <dbReference type="ARBA" id="ARBA00022989"/>
    </source>
</evidence>
<protein>
    <recommendedName>
        <fullName evidence="6">NfeD-like C-terminal domain-containing protein</fullName>
    </recommendedName>
</protein>
<dbReference type="InterPro" id="IPR002810">
    <property type="entry name" value="NfeD-like_C"/>
</dbReference>
<proteinExistence type="predicted"/>
<evidence type="ECO:0000259" key="6">
    <source>
        <dbReference type="Pfam" id="PF01957"/>
    </source>
</evidence>
<keyword evidence="3 5" id="KW-1133">Transmembrane helix</keyword>
<dbReference type="eggNOG" id="COG1585">
    <property type="taxonomic scope" value="Bacteria"/>
</dbReference>
<dbReference type="Pfam" id="PF01957">
    <property type="entry name" value="NfeD"/>
    <property type="match status" value="1"/>
</dbReference>
<dbReference type="HOGENOM" id="CLU_1767169_0_0_0"/>
<gene>
    <name evidence="7" type="ordered locus">Theam_0330</name>
</gene>
<evidence type="ECO:0000256" key="4">
    <source>
        <dbReference type="ARBA" id="ARBA00023136"/>
    </source>
</evidence>
<accession>E8T4G8</accession>
<evidence type="ECO:0000313" key="7">
    <source>
        <dbReference type="EMBL" id="ADU96303.1"/>
    </source>
</evidence>